<evidence type="ECO:0000313" key="2">
    <source>
        <dbReference type="EMBL" id="NMI01257.1"/>
    </source>
</evidence>
<sequence length="179" mass="17833">MRTARSVGALGATLAVLVAAGCGSGDAQALAWSDKVCGAMVSFRDAVSVRPNIDAGDPAAAAKGLSEFTGNAVSAAQGTIADLNAAGAAPVSGGDAVVTTLKQRMTVIQTTFATAKSHIDAVDVTDATAAQASLRAAVAPLQNLTNLPDPAADLEVNPHLRDAVDAAPNCQKLRQRSGG</sequence>
<dbReference type="Proteomes" id="UP000820669">
    <property type="component" value="Unassembled WGS sequence"/>
</dbReference>
<dbReference type="RefSeq" id="WP_169384718.1">
    <property type="nucleotide sequence ID" value="NZ_JAAXLA010000079.1"/>
</dbReference>
<proteinExistence type="predicted"/>
<feature type="signal peptide" evidence="1">
    <location>
        <begin position="1"/>
        <end position="29"/>
    </location>
</feature>
<evidence type="ECO:0000313" key="3">
    <source>
        <dbReference type="Proteomes" id="UP000820669"/>
    </source>
</evidence>
<reference evidence="2 3" key="1">
    <citation type="submission" date="2020-04" db="EMBL/GenBank/DDBJ databases">
        <authorList>
            <person name="Klaysubun C."/>
            <person name="Duangmal K."/>
            <person name="Lipun K."/>
        </authorList>
    </citation>
    <scope>NUCLEOTIDE SEQUENCE [LARGE SCALE GENOMIC DNA]</scope>
    <source>
        <strain evidence="2 3">K10HN5</strain>
    </source>
</reference>
<gene>
    <name evidence="2" type="ORF">HF526_28755</name>
</gene>
<dbReference type="EMBL" id="JAAXLA010000079">
    <property type="protein sequence ID" value="NMI01257.1"/>
    <property type="molecule type" value="Genomic_DNA"/>
</dbReference>
<dbReference type="PROSITE" id="PS51257">
    <property type="entry name" value="PROKAR_LIPOPROTEIN"/>
    <property type="match status" value="1"/>
</dbReference>
<keyword evidence="3" id="KW-1185">Reference proteome</keyword>
<protein>
    <recommendedName>
        <fullName evidence="4">Small secreted protein</fullName>
    </recommendedName>
</protein>
<organism evidence="2 3">
    <name type="scientific">Pseudonocardia acidicola</name>
    <dbReference type="NCBI Taxonomy" id="2724939"/>
    <lineage>
        <taxon>Bacteria</taxon>
        <taxon>Bacillati</taxon>
        <taxon>Actinomycetota</taxon>
        <taxon>Actinomycetes</taxon>
        <taxon>Pseudonocardiales</taxon>
        <taxon>Pseudonocardiaceae</taxon>
        <taxon>Pseudonocardia</taxon>
    </lineage>
</organism>
<accession>A0ABX1SI47</accession>
<name>A0ABX1SI47_9PSEU</name>
<comment type="caution">
    <text evidence="2">The sequence shown here is derived from an EMBL/GenBank/DDBJ whole genome shotgun (WGS) entry which is preliminary data.</text>
</comment>
<keyword evidence="1" id="KW-0732">Signal</keyword>
<feature type="chain" id="PRO_5046757487" description="Small secreted protein" evidence="1">
    <location>
        <begin position="30"/>
        <end position="179"/>
    </location>
</feature>
<evidence type="ECO:0000256" key="1">
    <source>
        <dbReference type="SAM" id="SignalP"/>
    </source>
</evidence>
<evidence type="ECO:0008006" key="4">
    <source>
        <dbReference type="Google" id="ProtNLM"/>
    </source>
</evidence>